<dbReference type="EMBL" id="MU251976">
    <property type="protein sequence ID" value="KAG9228330.1"/>
    <property type="molecule type" value="Genomic_DNA"/>
</dbReference>
<dbReference type="Gene3D" id="4.10.240.10">
    <property type="entry name" value="Zn(2)-C6 fungal-type DNA-binding domain"/>
    <property type="match status" value="1"/>
</dbReference>
<dbReference type="SUPFAM" id="SSF57701">
    <property type="entry name" value="Zn2/Cys6 DNA-binding domain"/>
    <property type="match status" value="1"/>
</dbReference>
<dbReference type="GO" id="GO:0008270">
    <property type="term" value="F:zinc ion binding"/>
    <property type="evidence" value="ECO:0007669"/>
    <property type="project" value="InterPro"/>
</dbReference>
<dbReference type="AlphaFoldDB" id="A0A9P8BZV1"/>
<name>A0A9P8BZV1_9HELO</name>
<evidence type="ECO:0000313" key="3">
    <source>
        <dbReference type="EMBL" id="KAG9228330.1"/>
    </source>
</evidence>
<protein>
    <recommendedName>
        <fullName evidence="2">Zn(2)-C6 fungal-type domain-containing protein</fullName>
    </recommendedName>
</protein>
<dbReference type="InterPro" id="IPR001138">
    <property type="entry name" value="Zn2Cys6_DnaBD"/>
</dbReference>
<proteinExistence type="predicted"/>
<accession>A0A9P8BZV1</accession>
<dbReference type="PROSITE" id="PS50048">
    <property type="entry name" value="ZN2_CY6_FUNGAL_2"/>
    <property type="match status" value="1"/>
</dbReference>
<feature type="domain" description="Zn(2)-C6 fungal-type" evidence="2">
    <location>
        <begin position="10"/>
        <end position="39"/>
    </location>
</feature>
<evidence type="ECO:0000313" key="4">
    <source>
        <dbReference type="Proteomes" id="UP000824998"/>
    </source>
</evidence>
<gene>
    <name evidence="3" type="ORF">BJ875DRAFT_477767</name>
</gene>
<reference evidence="3" key="1">
    <citation type="journal article" date="2021" name="IMA Fungus">
        <title>Genomic characterization of three marine fungi, including Emericellopsis atlantica sp. nov. with signatures of a generalist lifestyle and marine biomass degradation.</title>
        <authorList>
            <person name="Hagestad O.C."/>
            <person name="Hou L."/>
            <person name="Andersen J.H."/>
            <person name="Hansen E.H."/>
            <person name="Altermark B."/>
            <person name="Li C."/>
            <person name="Kuhnert E."/>
            <person name="Cox R.J."/>
            <person name="Crous P.W."/>
            <person name="Spatafora J.W."/>
            <person name="Lail K."/>
            <person name="Amirebrahimi M."/>
            <person name="Lipzen A."/>
            <person name="Pangilinan J."/>
            <person name="Andreopoulos W."/>
            <person name="Hayes R.D."/>
            <person name="Ng V."/>
            <person name="Grigoriev I.V."/>
            <person name="Jackson S.A."/>
            <person name="Sutton T.D.S."/>
            <person name="Dobson A.D.W."/>
            <person name="Rama T."/>
        </authorList>
    </citation>
    <scope>NUCLEOTIDE SEQUENCE</scope>
    <source>
        <strain evidence="3">TRa018bII</strain>
    </source>
</reference>
<dbReference type="Pfam" id="PF11951">
    <property type="entry name" value="Fungal_trans_2"/>
    <property type="match status" value="1"/>
</dbReference>
<organism evidence="3 4">
    <name type="scientific">Amylocarpus encephaloides</name>
    <dbReference type="NCBI Taxonomy" id="45428"/>
    <lineage>
        <taxon>Eukaryota</taxon>
        <taxon>Fungi</taxon>
        <taxon>Dikarya</taxon>
        <taxon>Ascomycota</taxon>
        <taxon>Pezizomycotina</taxon>
        <taxon>Leotiomycetes</taxon>
        <taxon>Helotiales</taxon>
        <taxon>Helotiales incertae sedis</taxon>
        <taxon>Amylocarpus</taxon>
    </lineage>
</organism>
<dbReference type="PANTHER" id="PTHR38111">
    <property type="entry name" value="ZN(2)-C6 FUNGAL-TYPE DOMAIN-CONTAINING PROTEIN-RELATED"/>
    <property type="match status" value="1"/>
</dbReference>
<dbReference type="InterPro" id="IPR036864">
    <property type="entry name" value="Zn2-C6_fun-type_DNA-bd_sf"/>
</dbReference>
<dbReference type="PROSITE" id="PS00463">
    <property type="entry name" value="ZN2_CY6_FUNGAL_1"/>
    <property type="match status" value="1"/>
</dbReference>
<dbReference type="CDD" id="cd00067">
    <property type="entry name" value="GAL4"/>
    <property type="match status" value="1"/>
</dbReference>
<evidence type="ECO:0000256" key="1">
    <source>
        <dbReference type="ARBA" id="ARBA00023242"/>
    </source>
</evidence>
<dbReference type="GO" id="GO:0000981">
    <property type="term" value="F:DNA-binding transcription factor activity, RNA polymerase II-specific"/>
    <property type="evidence" value="ECO:0007669"/>
    <property type="project" value="InterPro"/>
</dbReference>
<dbReference type="InterPro" id="IPR053178">
    <property type="entry name" value="Osmoadaptation_assoc"/>
</dbReference>
<comment type="caution">
    <text evidence="3">The sequence shown here is derived from an EMBL/GenBank/DDBJ whole genome shotgun (WGS) entry which is preliminary data.</text>
</comment>
<dbReference type="SMART" id="SM00066">
    <property type="entry name" value="GAL4"/>
    <property type="match status" value="1"/>
</dbReference>
<evidence type="ECO:0000259" key="2">
    <source>
        <dbReference type="PROSITE" id="PS50048"/>
    </source>
</evidence>
<dbReference type="Proteomes" id="UP000824998">
    <property type="component" value="Unassembled WGS sequence"/>
</dbReference>
<dbReference type="OrthoDB" id="4491390at2759"/>
<sequence length="503" mass="57094">MVGVAGKSQGCNICRKRKVKCDQGRPSCGQCTKSKRQCTGYQRNRHFKNLSALDRDTLIVRRQPLNPITEPSFIEYDHSELHLTQGARSVKTKPSTPESTSLPQLFEHFLSDYIPRSGKAKKDPPVSWLQTVQITGNPGHNTSLPLAITALSLVGLGRKYQNMELQNEGMAVYGQALEGIQGMLLNDDLICEEQTLASCMTLLVFEVLETPGSNVRGWISHIQGLSQLLQLRGPGLHISESSHRLFLGFRPTGIIYALATRRSSYLGDREWLTIPWQRAPKSDFHHLLDIMARMPGLIERTELTISMDPILSSPTEMESLRERYWAIERQLRTWYINLVDSSTTPLHSETSPRTIASATPCDLQPLTNSSLHFPSFEIARMHLFYWAALLFIYNNLTSLPPPSTSLYRFAQVHLQSEIHITATLIARSIPYLLSPETQTMGPQNVCFPLRTAMHAFSELGRDKEERWCKDVFEEVEKRGFPFGKILANVKWIDIPRFLYIIKD</sequence>
<keyword evidence="4" id="KW-1185">Reference proteome</keyword>
<dbReference type="Pfam" id="PF00172">
    <property type="entry name" value="Zn_clus"/>
    <property type="match status" value="1"/>
</dbReference>
<dbReference type="InterPro" id="IPR021858">
    <property type="entry name" value="Fun_TF"/>
</dbReference>
<keyword evidence="1" id="KW-0539">Nucleus</keyword>